<evidence type="ECO:0000256" key="3">
    <source>
        <dbReference type="ARBA" id="ARBA00022490"/>
    </source>
</evidence>
<keyword evidence="6 9" id="KW-0518">Myosin</keyword>
<dbReference type="InterPro" id="IPR001609">
    <property type="entry name" value="Myosin_head_motor_dom-like"/>
</dbReference>
<keyword evidence="8 9" id="KW-0009">Actin-binding</keyword>
<dbReference type="PRINTS" id="PR00193">
    <property type="entry name" value="MYOSINHEAVY"/>
</dbReference>
<evidence type="ECO:0000256" key="2">
    <source>
        <dbReference type="ARBA" id="ARBA00008314"/>
    </source>
</evidence>
<dbReference type="PROSITE" id="PS51456">
    <property type="entry name" value="MYOSIN_MOTOR"/>
    <property type="match status" value="1"/>
</dbReference>
<dbReference type="FunFam" id="3.40.850.10:FF:000008">
    <property type="entry name" value="Putative unconventional myosin-IXa"/>
    <property type="match status" value="1"/>
</dbReference>
<keyword evidence="3" id="KW-0963">Cytoplasm</keyword>
<evidence type="ECO:0000256" key="8">
    <source>
        <dbReference type="ARBA" id="ARBA00023203"/>
    </source>
</evidence>
<evidence type="ECO:0000256" key="6">
    <source>
        <dbReference type="ARBA" id="ARBA00023123"/>
    </source>
</evidence>
<accession>A0AAV7JY20</accession>
<organism evidence="11 12">
    <name type="scientific">Oopsacas minuta</name>
    <dbReference type="NCBI Taxonomy" id="111878"/>
    <lineage>
        <taxon>Eukaryota</taxon>
        <taxon>Metazoa</taxon>
        <taxon>Porifera</taxon>
        <taxon>Hexactinellida</taxon>
        <taxon>Hexasterophora</taxon>
        <taxon>Lyssacinosida</taxon>
        <taxon>Leucopsacidae</taxon>
        <taxon>Oopsacas</taxon>
    </lineage>
</organism>
<dbReference type="Gene3D" id="1.20.120.720">
    <property type="entry name" value="Myosin VI head, motor domain, U50 subdomain"/>
    <property type="match status" value="1"/>
</dbReference>
<dbReference type="Gene3D" id="3.40.850.10">
    <property type="entry name" value="Kinesin motor domain"/>
    <property type="match status" value="1"/>
</dbReference>
<dbReference type="EMBL" id="JAKMXF010000266">
    <property type="protein sequence ID" value="KAI6653611.1"/>
    <property type="molecule type" value="Genomic_DNA"/>
</dbReference>
<dbReference type="SUPFAM" id="SSF52540">
    <property type="entry name" value="P-loop containing nucleoside triphosphate hydrolases"/>
    <property type="match status" value="1"/>
</dbReference>
<dbReference type="Pfam" id="PF00063">
    <property type="entry name" value="Myosin_head"/>
    <property type="match status" value="1"/>
</dbReference>
<keyword evidence="7 9" id="KW-0505">Motor protein</keyword>
<evidence type="ECO:0000256" key="7">
    <source>
        <dbReference type="ARBA" id="ARBA00023175"/>
    </source>
</evidence>
<evidence type="ECO:0000259" key="10">
    <source>
        <dbReference type="PROSITE" id="PS51456"/>
    </source>
</evidence>
<gene>
    <name evidence="11" type="ORF">LOD99_3506</name>
</gene>
<dbReference type="Gene3D" id="1.10.10.820">
    <property type="match status" value="1"/>
</dbReference>
<proteinExistence type="inferred from homology"/>
<dbReference type="GO" id="GO:0016459">
    <property type="term" value="C:myosin complex"/>
    <property type="evidence" value="ECO:0007669"/>
    <property type="project" value="UniProtKB-KW"/>
</dbReference>
<dbReference type="AlphaFoldDB" id="A0AAV7JY20"/>
<dbReference type="GO" id="GO:0005524">
    <property type="term" value="F:ATP binding"/>
    <property type="evidence" value="ECO:0007669"/>
    <property type="project" value="UniProtKB-UniRule"/>
</dbReference>
<dbReference type="GO" id="GO:0003779">
    <property type="term" value="F:actin binding"/>
    <property type="evidence" value="ECO:0007669"/>
    <property type="project" value="UniProtKB-KW"/>
</dbReference>
<feature type="domain" description="Myosin motor" evidence="10">
    <location>
        <begin position="62"/>
        <end position="737"/>
    </location>
</feature>
<feature type="binding site" evidence="9">
    <location>
        <begin position="155"/>
        <end position="162"/>
    </location>
    <ligand>
        <name>ATP</name>
        <dbReference type="ChEBI" id="CHEBI:30616"/>
    </ligand>
</feature>
<reference evidence="11 12" key="1">
    <citation type="journal article" date="2023" name="BMC Biol.">
        <title>The compact genome of the sponge Oopsacas minuta (Hexactinellida) is lacking key metazoan core genes.</title>
        <authorList>
            <person name="Santini S."/>
            <person name="Schenkelaars Q."/>
            <person name="Jourda C."/>
            <person name="Duchesne M."/>
            <person name="Belahbib H."/>
            <person name="Rocher C."/>
            <person name="Selva M."/>
            <person name="Riesgo A."/>
            <person name="Vervoort M."/>
            <person name="Leys S.P."/>
            <person name="Kodjabachian L."/>
            <person name="Le Bivic A."/>
            <person name="Borchiellini C."/>
            <person name="Claverie J.M."/>
            <person name="Renard E."/>
        </authorList>
    </citation>
    <scope>NUCLEOTIDE SEQUENCE [LARGE SCALE GENOMIC DNA]</scope>
    <source>
        <strain evidence="11">SPO-2</strain>
    </source>
</reference>
<dbReference type="InterPro" id="IPR051567">
    <property type="entry name" value="Unconventional_Myosin_ATPase"/>
</dbReference>
<evidence type="ECO:0000313" key="11">
    <source>
        <dbReference type="EMBL" id="KAI6653611.1"/>
    </source>
</evidence>
<dbReference type="InterPro" id="IPR036961">
    <property type="entry name" value="Kinesin_motor_dom_sf"/>
</dbReference>
<evidence type="ECO:0000256" key="5">
    <source>
        <dbReference type="ARBA" id="ARBA00022840"/>
    </source>
</evidence>
<sequence>MTDFPVGTLVWVEVGEGYLLPGKVKAKGKNNNSIIEANGKEHCIAFAQLLQGVKKRDAIPEKGMEDMIKLSQLHEGSMLYNLNLRYKHDLIYTYTGSILIAINPYHLFDIYNVETARAYEGQLLGALPPHIFAIANSAYMHMNANRQNQCVVVSGESGAGKTESTKLILQYLAIINKSTHNLITEKILEATPILESFGNAKTIRNDNSSRFGKYTEVFFDKQGCIEGAKISDYLLEKSRIVFHADEERNYHVFYEMISGLSQEHLDKLGLSAADKYFYLNQGRGISFESKNDSQDFQRLNEAIDFLGIQDTEKDGVFHLLASILHLGNVCFRAKSKEDQFASFKNTEALDVCCNQLQITKERLRVALTHKRTVTRGEEFHTPLLVEQALDARDALAKALYSHLFNWLVMKINSIVYANLPKYSVSIAVLDIFGFEMFQVNSLEQLCINYANEQLQYYFNEYIFHLEQQEYMKEKIDWKTIEVRDNQPCIDLISKFPIGLLHILDDESHFPKSTDESFLDKCHHEHSQNPNYIHPKQKVLVFGIRHYAGNVWYNVEYFLDKNRDVFRNDFVNILQDSKLQFISTIFNQTLTNQPNQTLAGTATRKRMPTVAAKFTQSLNSLIDTMKKCHPFFVRCIKPNEDKSSLNFIEKLVLEQLRYSGMLETIRIRKSGYPIRLDFDSFLSRFHFLARNKEKLREMSPKVGISHILKSVNATGFQIGQSKVFLRETTELILEKTKSIEIQAKCVIIQKFVFYSQL</sequence>
<dbReference type="GO" id="GO:0005737">
    <property type="term" value="C:cytoplasm"/>
    <property type="evidence" value="ECO:0007669"/>
    <property type="project" value="UniProtKB-SubCell"/>
</dbReference>
<name>A0AAV7JY20_9METZ</name>
<evidence type="ECO:0000256" key="1">
    <source>
        <dbReference type="ARBA" id="ARBA00004496"/>
    </source>
</evidence>
<comment type="similarity">
    <text evidence="2 9">Belongs to the TRAFAC class myosin-kinesin ATPase superfamily. Myosin family.</text>
</comment>
<dbReference type="PANTHER" id="PTHR22692:SF26">
    <property type="entry name" value="SH3 DOMAIN-CONTAINING PROTEIN"/>
    <property type="match status" value="1"/>
</dbReference>
<feature type="region of interest" description="Actin-binding" evidence="9">
    <location>
        <begin position="617"/>
        <end position="639"/>
    </location>
</feature>
<evidence type="ECO:0000256" key="4">
    <source>
        <dbReference type="ARBA" id="ARBA00022741"/>
    </source>
</evidence>
<dbReference type="Proteomes" id="UP001165289">
    <property type="component" value="Unassembled WGS sequence"/>
</dbReference>
<dbReference type="SMART" id="SM00242">
    <property type="entry name" value="MYSc"/>
    <property type="match status" value="1"/>
</dbReference>
<dbReference type="FunFam" id="1.10.10.820:FF:000001">
    <property type="entry name" value="Myosin heavy chain"/>
    <property type="match status" value="1"/>
</dbReference>
<evidence type="ECO:0000313" key="12">
    <source>
        <dbReference type="Proteomes" id="UP001165289"/>
    </source>
</evidence>
<dbReference type="InterPro" id="IPR027417">
    <property type="entry name" value="P-loop_NTPase"/>
</dbReference>
<evidence type="ECO:0000256" key="9">
    <source>
        <dbReference type="PROSITE-ProRule" id="PRU00782"/>
    </source>
</evidence>
<dbReference type="PANTHER" id="PTHR22692">
    <property type="entry name" value="MYOSIN VII, XV"/>
    <property type="match status" value="1"/>
</dbReference>
<comment type="caution">
    <text evidence="11">The sequence shown here is derived from an EMBL/GenBank/DDBJ whole genome shotgun (WGS) entry which is preliminary data.</text>
</comment>
<keyword evidence="4 9" id="KW-0547">Nucleotide-binding</keyword>
<dbReference type="Gene3D" id="6.20.240.20">
    <property type="match status" value="1"/>
</dbReference>
<keyword evidence="5 9" id="KW-0067">ATP-binding</keyword>
<comment type="subcellular location">
    <subcellularLocation>
        <location evidence="1">Cytoplasm</location>
    </subcellularLocation>
</comment>
<dbReference type="Gene3D" id="1.20.58.530">
    <property type="match status" value="1"/>
</dbReference>
<protein>
    <recommendedName>
        <fullName evidence="10">Myosin motor domain-containing protein</fullName>
    </recommendedName>
</protein>
<keyword evidence="12" id="KW-1185">Reference proteome</keyword>
<dbReference type="GO" id="GO:0003774">
    <property type="term" value="F:cytoskeletal motor activity"/>
    <property type="evidence" value="ECO:0007669"/>
    <property type="project" value="UniProtKB-UniRule"/>
</dbReference>